<reference evidence="1 2" key="1">
    <citation type="submission" date="2019-03" db="EMBL/GenBank/DDBJ databases">
        <title>Draft genome sequences of novel Actinobacteria.</title>
        <authorList>
            <person name="Sahin N."/>
            <person name="Ay H."/>
            <person name="Saygin H."/>
        </authorList>
    </citation>
    <scope>NUCLEOTIDE SEQUENCE [LARGE SCALE GENOMIC DNA]</scope>
    <source>
        <strain evidence="1 2">6K102</strain>
    </source>
</reference>
<proteinExistence type="predicted"/>
<dbReference type="InterPro" id="IPR045428">
    <property type="entry name" value="EACC1"/>
</dbReference>
<accession>A0A4R5FVX6</accession>
<dbReference type="Pfam" id="PF19953">
    <property type="entry name" value="EACC1"/>
    <property type="match status" value="1"/>
</dbReference>
<name>A0A4R5FVX6_9ACTN</name>
<comment type="caution">
    <text evidence="1">The sequence shown here is derived from an EMBL/GenBank/DDBJ whole genome shotgun (WGS) entry which is preliminary data.</text>
</comment>
<protein>
    <submittedName>
        <fullName evidence="1">Uncharacterized protein</fullName>
    </submittedName>
</protein>
<evidence type="ECO:0000313" key="1">
    <source>
        <dbReference type="EMBL" id="TDE58149.1"/>
    </source>
</evidence>
<gene>
    <name evidence="1" type="ORF">E1295_05935</name>
</gene>
<organism evidence="1 2">
    <name type="scientific">Nonomuraea mesophila</name>
    <dbReference type="NCBI Taxonomy" id="2530382"/>
    <lineage>
        <taxon>Bacteria</taxon>
        <taxon>Bacillati</taxon>
        <taxon>Actinomycetota</taxon>
        <taxon>Actinomycetes</taxon>
        <taxon>Streptosporangiales</taxon>
        <taxon>Streptosporangiaceae</taxon>
        <taxon>Nonomuraea</taxon>
    </lineage>
</organism>
<sequence>MAINIRVAGDNADQDLRSLYDWLREDPTIRHHAEVRLVSKELKADEMGDTLDLISLVITSSLQLPGLADAILGWISTRRRQAKVTIERSDNGAMRVEVTGASMDEVVKLLNAMDLDD</sequence>
<dbReference type="EMBL" id="SMLD01000010">
    <property type="protein sequence ID" value="TDE58149.1"/>
    <property type="molecule type" value="Genomic_DNA"/>
</dbReference>
<evidence type="ECO:0000313" key="2">
    <source>
        <dbReference type="Proteomes" id="UP000295136"/>
    </source>
</evidence>
<dbReference type="Proteomes" id="UP000295136">
    <property type="component" value="Unassembled WGS sequence"/>
</dbReference>
<dbReference type="RefSeq" id="WP_132628654.1">
    <property type="nucleotide sequence ID" value="NZ_SMLD01000010.1"/>
</dbReference>
<keyword evidence="2" id="KW-1185">Reference proteome</keyword>
<dbReference type="AlphaFoldDB" id="A0A4R5FVX6"/>